<dbReference type="SMART" id="SM00854">
    <property type="entry name" value="PGA_cap"/>
    <property type="match status" value="1"/>
</dbReference>
<feature type="binding site" evidence="11">
    <location>
        <position position="416"/>
    </location>
    <ligand>
        <name>substrate</name>
    </ligand>
</feature>
<evidence type="ECO:0000256" key="1">
    <source>
        <dbReference type="ARBA" id="ARBA00004752"/>
    </source>
</evidence>
<feature type="active site" description="Acyl-ester intermediate" evidence="10">
    <location>
        <position position="254"/>
    </location>
</feature>
<evidence type="ECO:0000256" key="3">
    <source>
        <dbReference type="ARBA" id="ARBA00007164"/>
    </source>
</evidence>
<dbReference type="InterPro" id="IPR038063">
    <property type="entry name" value="Transpep_catalytic_dom"/>
</dbReference>
<dbReference type="InterPro" id="IPR012338">
    <property type="entry name" value="Beta-lactam/transpept-like"/>
</dbReference>
<dbReference type="PANTHER" id="PTHR33393:SF11">
    <property type="entry name" value="POLYGLUTAMINE SYNTHESIS ACCESSORY PROTEIN RV0574C-RELATED"/>
    <property type="match status" value="1"/>
</dbReference>
<dbReference type="InterPro" id="IPR019079">
    <property type="entry name" value="Capsule_synth_CapA"/>
</dbReference>
<keyword evidence="9 12" id="KW-0961">Cell wall biogenesis/degradation</keyword>
<proteinExistence type="inferred from homology"/>
<dbReference type="InterPro" id="IPR005490">
    <property type="entry name" value="LD_TPept_cat_dom"/>
</dbReference>
<dbReference type="GO" id="GO:0009002">
    <property type="term" value="F:serine-type D-Ala-D-Ala carboxypeptidase activity"/>
    <property type="evidence" value="ECO:0007669"/>
    <property type="project" value="InterPro"/>
</dbReference>
<keyword evidence="6" id="KW-0378">Hydrolase</keyword>
<dbReference type="SUPFAM" id="SSF56601">
    <property type="entry name" value="beta-lactamase/transpeptidase-like"/>
    <property type="match status" value="1"/>
</dbReference>
<evidence type="ECO:0000256" key="2">
    <source>
        <dbReference type="ARBA" id="ARBA00005662"/>
    </source>
</evidence>
<evidence type="ECO:0000256" key="6">
    <source>
        <dbReference type="ARBA" id="ARBA00022801"/>
    </source>
</evidence>
<dbReference type="Gene3D" id="3.60.21.10">
    <property type="match status" value="1"/>
</dbReference>
<comment type="similarity">
    <text evidence="3 13">Belongs to the peptidase S11 family.</text>
</comment>
<evidence type="ECO:0000256" key="11">
    <source>
        <dbReference type="PIRSR" id="PIRSR618044-2"/>
    </source>
</evidence>
<reference evidence="15 16" key="1">
    <citation type="journal article" date="2016" name="Nat. Commun.">
        <title>Thousands of microbial genomes shed light on interconnected biogeochemical processes in an aquifer system.</title>
        <authorList>
            <person name="Anantharaman K."/>
            <person name="Brown C.T."/>
            <person name="Hug L.A."/>
            <person name="Sharon I."/>
            <person name="Castelle C.J."/>
            <person name="Probst A.J."/>
            <person name="Thomas B.C."/>
            <person name="Singh A."/>
            <person name="Wilkins M.J."/>
            <person name="Karaoz U."/>
            <person name="Brodie E.L."/>
            <person name="Williams K.H."/>
            <person name="Hubbard S.S."/>
            <person name="Banfield J.F."/>
        </authorList>
    </citation>
    <scope>NUCLEOTIDE SEQUENCE [LARGE SCALE GENOMIC DNA]</scope>
</reference>
<feature type="domain" description="L,D-TPase catalytic" evidence="14">
    <location>
        <begin position="75"/>
        <end position="191"/>
    </location>
</feature>
<dbReference type="Proteomes" id="UP000177090">
    <property type="component" value="Unassembled WGS sequence"/>
</dbReference>
<dbReference type="GO" id="GO:0009252">
    <property type="term" value="P:peptidoglycan biosynthetic process"/>
    <property type="evidence" value="ECO:0007669"/>
    <property type="project" value="UniProtKB-UniPathway"/>
</dbReference>
<keyword evidence="5" id="KW-0732">Signal</keyword>
<dbReference type="Gene3D" id="3.40.710.10">
    <property type="entry name" value="DD-peptidase/beta-lactamase superfamily"/>
    <property type="match status" value="1"/>
</dbReference>
<comment type="similarity">
    <text evidence="2">Belongs to the CapA family.</text>
</comment>
<dbReference type="GO" id="GO:0006508">
    <property type="term" value="P:proteolysis"/>
    <property type="evidence" value="ECO:0007669"/>
    <property type="project" value="InterPro"/>
</dbReference>
<feature type="active site" description="Proton donor/acceptor" evidence="12">
    <location>
        <position position="148"/>
    </location>
</feature>
<dbReference type="PRINTS" id="PR00725">
    <property type="entry name" value="DADACBPTASE1"/>
</dbReference>
<gene>
    <name evidence="15" type="ORF">A2569_02570</name>
</gene>
<dbReference type="GO" id="GO:0071555">
    <property type="term" value="P:cell wall organization"/>
    <property type="evidence" value="ECO:0007669"/>
    <property type="project" value="UniProtKB-UniRule"/>
</dbReference>
<name>A0A1G2QLL8_9BACT</name>
<organism evidence="15 16">
    <name type="scientific">Candidatus Vogelbacteria bacterium RIFOXYD1_FULL_51_18</name>
    <dbReference type="NCBI Taxonomy" id="1802440"/>
    <lineage>
        <taxon>Bacteria</taxon>
        <taxon>Candidatus Vogeliibacteriota</taxon>
    </lineage>
</organism>
<dbReference type="Pfam" id="PF09587">
    <property type="entry name" value="PGA_cap"/>
    <property type="match status" value="1"/>
</dbReference>
<dbReference type="PROSITE" id="PS52029">
    <property type="entry name" value="LD_TPASE"/>
    <property type="match status" value="1"/>
</dbReference>
<dbReference type="CDD" id="cd07381">
    <property type="entry name" value="MPP_CapA"/>
    <property type="match status" value="1"/>
</dbReference>
<dbReference type="InterPro" id="IPR018044">
    <property type="entry name" value="Peptidase_S11"/>
</dbReference>
<evidence type="ECO:0000313" key="15">
    <source>
        <dbReference type="EMBL" id="OHA60811.1"/>
    </source>
</evidence>
<dbReference type="GO" id="GO:0016740">
    <property type="term" value="F:transferase activity"/>
    <property type="evidence" value="ECO:0007669"/>
    <property type="project" value="UniProtKB-KW"/>
</dbReference>
<dbReference type="Gene3D" id="2.40.440.10">
    <property type="entry name" value="L,D-transpeptidase catalytic domain-like"/>
    <property type="match status" value="1"/>
</dbReference>
<dbReference type="PANTHER" id="PTHR33393">
    <property type="entry name" value="POLYGLUTAMINE SYNTHESIS ACCESSORY PROTEIN RV0574C-RELATED"/>
    <property type="match status" value="1"/>
</dbReference>
<evidence type="ECO:0000256" key="7">
    <source>
        <dbReference type="ARBA" id="ARBA00022960"/>
    </source>
</evidence>
<dbReference type="InterPro" id="IPR001967">
    <property type="entry name" value="Peptidase_S11_N"/>
</dbReference>
<dbReference type="Pfam" id="PF03734">
    <property type="entry name" value="YkuD"/>
    <property type="match status" value="1"/>
</dbReference>
<evidence type="ECO:0000256" key="12">
    <source>
        <dbReference type="PROSITE-ProRule" id="PRU01373"/>
    </source>
</evidence>
<comment type="pathway">
    <text evidence="1 12">Cell wall biogenesis; peptidoglycan biosynthesis.</text>
</comment>
<keyword evidence="7 12" id="KW-0133">Cell shape</keyword>
<feature type="active site" description="Nucleophile" evidence="12">
    <location>
        <position position="167"/>
    </location>
</feature>
<evidence type="ECO:0000313" key="16">
    <source>
        <dbReference type="Proteomes" id="UP000177090"/>
    </source>
</evidence>
<keyword evidence="8 12" id="KW-0573">Peptidoglycan synthesis</keyword>
<dbReference type="SUPFAM" id="SSF141523">
    <property type="entry name" value="L,D-transpeptidase catalytic domain-like"/>
    <property type="match status" value="1"/>
</dbReference>
<evidence type="ECO:0000256" key="9">
    <source>
        <dbReference type="ARBA" id="ARBA00023316"/>
    </source>
</evidence>
<dbReference type="CDD" id="cd16913">
    <property type="entry name" value="YkuD_like"/>
    <property type="match status" value="1"/>
</dbReference>
<feature type="active site" evidence="10">
    <location>
        <position position="309"/>
    </location>
</feature>
<evidence type="ECO:0000256" key="13">
    <source>
        <dbReference type="RuleBase" id="RU004016"/>
    </source>
</evidence>
<sequence>MKTVISVSLALAVGLFAAFILFFGGRFALSLVTGSNPKSAQSAPVAEATSSENAYSKLSLGSLAEEPFTAPKEGKAIYVDLDSMKLSLYKDGALVETVPVVSKGRVGTAWETPPGVYRVETKEENHFSSIGNVWMPSSMQFFGNFFIHGWPYYPGGTPVAQGYSGGCIRLTSDDAKRVFVFAEKGTPIVISSSSSSASADLVVHSAGETSQSFYYVANRAAPPRISADAYLVADLDSGDILMERNSGKMYAIASITKLITALTSLDAVNQYQAARVSVRAGATHGDFGGLKVGETLTVSTLLYPLLMESSNDAAEVIAEHYGRDRFLSLMNKKAESIGLLNTHFGDPSGLSPENVSTAQDLFTLAQYIYRYKSFVLETTKMAVKKVEAEVPGSRTHTWYNNNYFVVRGDPKYLGGKNGYTDEAGRTLLSLFSLPLSEFEKKHIAVIVLASENREKDAEQLVRYITKNVYYGVSSDIGRVAVKKLSAPLLAEEKGENSLFTQAGERLAASLGAAKRPMGSDEKDEVKLLFVGDIMADRGVKGMVEKQFAKKYDALFAHATSLADYDITFGNLEGPISDKGKNAGSIYSFRMSLAVAPALKRAGFDIVSVANNHAGDWGQEAFTDTLSHLGEYGIRYTGGGYDYSDAAGVTVIERKGVRVGFLGFSDVGPNWLRASGGQAGILTVDSDFDAIIKRASRSVDVLVVSLHFGDEYQPLSNERQKALARRAVEDGARIVIGHHPHVTQELERYNGGIIAYSLGNFIFDQYFSPETMQGLALAVTVSKEGVGEVKRLPFIINAQYQPLLDEKK</sequence>
<dbReference type="InterPro" id="IPR052169">
    <property type="entry name" value="CW_Biosynth-Accessory"/>
</dbReference>
<comment type="caution">
    <text evidence="15">The sequence shown here is derived from an EMBL/GenBank/DDBJ whole genome shotgun (WGS) entry which is preliminary data.</text>
</comment>
<dbReference type="STRING" id="1802440.A2569_02570"/>
<evidence type="ECO:0000256" key="8">
    <source>
        <dbReference type="ARBA" id="ARBA00022984"/>
    </source>
</evidence>
<dbReference type="AlphaFoldDB" id="A0A1G2QLL8"/>
<evidence type="ECO:0000256" key="10">
    <source>
        <dbReference type="PIRSR" id="PIRSR618044-1"/>
    </source>
</evidence>
<evidence type="ECO:0000256" key="4">
    <source>
        <dbReference type="ARBA" id="ARBA00022679"/>
    </source>
</evidence>
<dbReference type="GO" id="GO:0008360">
    <property type="term" value="P:regulation of cell shape"/>
    <property type="evidence" value="ECO:0007669"/>
    <property type="project" value="UniProtKB-UniRule"/>
</dbReference>
<feature type="active site" description="Proton acceptor" evidence="10">
    <location>
        <position position="257"/>
    </location>
</feature>
<accession>A0A1G2QLL8</accession>
<dbReference type="InterPro" id="IPR029052">
    <property type="entry name" value="Metallo-depent_PP-like"/>
</dbReference>
<dbReference type="UniPathway" id="UPA00219"/>
<dbReference type="Pfam" id="PF00768">
    <property type="entry name" value="Peptidase_S11"/>
    <property type="match status" value="1"/>
</dbReference>
<protein>
    <recommendedName>
        <fullName evidence="14">L,D-TPase catalytic domain-containing protein</fullName>
    </recommendedName>
</protein>
<keyword evidence="4" id="KW-0808">Transferase</keyword>
<evidence type="ECO:0000256" key="5">
    <source>
        <dbReference type="ARBA" id="ARBA00022729"/>
    </source>
</evidence>
<dbReference type="SUPFAM" id="SSF56300">
    <property type="entry name" value="Metallo-dependent phosphatases"/>
    <property type="match status" value="1"/>
</dbReference>
<dbReference type="EMBL" id="MHTL01000008">
    <property type="protein sequence ID" value="OHA60811.1"/>
    <property type="molecule type" value="Genomic_DNA"/>
</dbReference>
<evidence type="ECO:0000259" key="14">
    <source>
        <dbReference type="PROSITE" id="PS52029"/>
    </source>
</evidence>